<reference evidence="1" key="2">
    <citation type="submission" date="2025-08" db="UniProtKB">
        <authorList>
            <consortium name="Ensembl"/>
        </authorList>
    </citation>
    <scope>IDENTIFICATION</scope>
</reference>
<dbReference type="OMA" id="DHHERTA"/>
<evidence type="ECO:0000313" key="2">
    <source>
        <dbReference type="Proteomes" id="UP000001074"/>
    </source>
</evidence>
<dbReference type="STRING" id="59463.ENSMLUP00000020964"/>
<dbReference type="Ensembl" id="ENSMLUT00000026724.1">
    <property type="protein sequence ID" value="ENSMLUP00000020964.1"/>
    <property type="gene ID" value="ENSMLUG00000022976.1"/>
</dbReference>
<keyword evidence="2" id="KW-1185">Reference proteome</keyword>
<dbReference type="HOGENOM" id="CLU_155608_0_0_1"/>
<dbReference type="InterPro" id="IPR038891">
    <property type="entry name" value="FSIP2"/>
</dbReference>
<dbReference type="PANTHER" id="PTHR21856:SF7">
    <property type="entry name" value="FIBROUS SHEATH-INTERACTING PROTEIN 2"/>
    <property type="match status" value="1"/>
</dbReference>
<dbReference type="InParanoid" id="G1QB81"/>
<organism evidence="1 2">
    <name type="scientific">Myotis lucifugus</name>
    <name type="common">Little brown bat</name>
    <dbReference type="NCBI Taxonomy" id="59463"/>
    <lineage>
        <taxon>Eukaryota</taxon>
        <taxon>Metazoa</taxon>
        <taxon>Chordata</taxon>
        <taxon>Craniata</taxon>
        <taxon>Vertebrata</taxon>
        <taxon>Euteleostomi</taxon>
        <taxon>Mammalia</taxon>
        <taxon>Eutheria</taxon>
        <taxon>Laurasiatheria</taxon>
        <taxon>Chiroptera</taxon>
        <taxon>Yangochiroptera</taxon>
        <taxon>Vespertilionidae</taxon>
        <taxon>Myotis</taxon>
    </lineage>
</organism>
<protein>
    <submittedName>
        <fullName evidence="1">Uncharacterized protein</fullName>
    </submittedName>
</protein>
<reference evidence="1 2" key="1">
    <citation type="journal article" date="2011" name="Nature">
        <title>A high-resolution map of human evolutionary constraint using 29 mammals.</title>
        <authorList>
            <person name="Lindblad-Toh K."/>
            <person name="Garber M."/>
            <person name="Zuk O."/>
            <person name="Lin M.F."/>
            <person name="Parker B.J."/>
            <person name="Washietl S."/>
            <person name="Kheradpour P."/>
            <person name="Ernst J."/>
            <person name="Jordan G."/>
            <person name="Mauceli E."/>
            <person name="Ward L.D."/>
            <person name="Lowe C.B."/>
            <person name="Holloway A.K."/>
            <person name="Clamp M."/>
            <person name="Gnerre S."/>
            <person name="Alfoldi J."/>
            <person name="Beal K."/>
            <person name="Chang J."/>
            <person name="Clawson H."/>
            <person name="Cuff J."/>
            <person name="Di Palma F."/>
            <person name="Fitzgerald S."/>
            <person name="Flicek P."/>
            <person name="Guttman M."/>
            <person name="Hubisz M.J."/>
            <person name="Jaffe D.B."/>
            <person name="Jungreis I."/>
            <person name="Kent W.J."/>
            <person name="Kostka D."/>
            <person name="Lara M."/>
            <person name="Martins A.L."/>
            <person name="Massingham T."/>
            <person name="Moltke I."/>
            <person name="Raney B.J."/>
            <person name="Rasmussen M.D."/>
            <person name="Robinson J."/>
            <person name="Stark A."/>
            <person name="Vilella A.J."/>
            <person name="Wen J."/>
            <person name="Xie X."/>
            <person name="Zody M.C."/>
            <person name="Baldwin J."/>
            <person name="Bloom T."/>
            <person name="Chin C.W."/>
            <person name="Heiman D."/>
            <person name="Nicol R."/>
            <person name="Nusbaum C."/>
            <person name="Young S."/>
            <person name="Wilkinson J."/>
            <person name="Worley K.C."/>
            <person name="Kovar C.L."/>
            <person name="Muzny D.M."/>
            <person name="Gibbs R.A."/>
            <person name="Cree A."/>
            <person name="Dihn H.H."/>
            <person name="Fowler G."/>
            <person name="Jhangiani S."/>
            <person name="Joshi V."/>
            <person name="Lee S."/>
            <person name="Lewis L.R."/>
            <person name="Nazareth L.V."/>
            <person name="Okwuonu G."/>
            <person name="Santibanez J."/>
            <person name="Warren W.C."/>
            <person name="Mardis E.R."/>
            <person name="Weinstock G.M."/>
            <person name="Wilson R.K."/>
            <person name="Delehaunty K."/>
            <person name="Dooling D."/>
            <person name="Fronik C."/>
            <person name="Fulton L."/>
            <person name="Fulton B."/>
            <person name="Graves T."/>
            <person name="Minx P."/>
            <person name="Sodergren E."/>
            <person name="Birney E."/>
            <person name="Margulies E.H."/>
            <person name="Herrero J."/>
            <person name="Green E.D."/>
            <person name="Haussler D."/>
            <person name="Siepel A."/>
            <person name="Goldman N."/>
            <person name="Pollard K.S."/>
            <person name="Pedersen J.S."/>
            <person name="Lander E.S."/>
            <person name="Kellis M."/>
        </authorList>
    </citation>
    <scope>NUCLEOTIDE SEQUENCE [LARGE SCALE GENOMIC DNA]</scope>
</reference>
<accession>G1QB81</accession>
<dbReference type="GeneTree" id="ENSGT00680000100018"/>
<dbReference type="GO" id="GO:0005739">
    <property type="term" value="C:mitochondrion"/>
    <property type="evidence" value="ECO:0007669"/>
    <property type="project" value="TreeGrafter"/>
</dbReference>
<reference evidence="1" key="3">
    <citation type="submission" date="2025-09" db="UniProtKB">
        <authorList>
            <consortium name="Ensembl"/>
        </authorList>
    </citation>
    <scope>IDENTIFICATION</scope>
</reference>
<evidence type="ECO:0000313" key="1">
    <source>
        <dbReference type="Ensembl" id="ENSMLUP00000020964.1"/>
    </source>
</evidence>
<dbReference type="EMBL" id="AAPE02037382">
    <property type="status" value="NOT_ANNOTATED_CDS"/>
    <property type="molecule type" value="Genomic_DNA"/>
</dbReference>
<sequence>SLFRYLDMISRKLDHHERTAEEQRLLWMEKEEKRQREQTRRKLNLLRKFEEEWKTKEMLLLKETVEDVNREAGIEEQLHRSKGKSHKQVENLLEKVLNFY</sequence>
<dbReference type="Proteomes" id="UP000001074">
    <property type="component" value="Unassembled WGS sequence"/>
</dbReference>
<dbReference type="AlphaFoldDB" id="G1QB81"/>
<name>G1QB81_MYOLU</name>
<proteinExistence type="predicted"/>
<dbReference type="PANTHER" id="PTHR21856">
    <property type="entry name" value="FIBROUS SHEATH-INTERACTING PROTEIN 2"/>
    <property type="match status" value="1"/>
</dbReference>